<proteinExistence type="predicted"/>
<feature type="transmembrane region" description="Helical" evidence="1">
    <location>
        <begin position="381"/>
        <end position="400"/>
    </location>
</feature>
<dbReference type="InterPro" id="IPR025291">
    <property type="entry name" value="DUF4153"/>
</dbReference>
<keyword evidence="1" id="KW-0472">Membrane</keyword>
<reference evidence="2 3" key="1">
    <citation type="journal article" date="2016" name="Nat. Commun.">
        <title>Thousands of microbial genomes shed light on interconnected biogeochemical processes in an aquifer system.</title>
        <authorList>
            <person name="Anantharaman K."/>
            <person name="Brown C.T."/>
            <person name="Hug L.A."/>
            <person name="Sharon I."/>
            <person name="Castelle C.J."/>
            <person name="Probst A.J."/>
            <person name="Thomas B.C."/>
            <person name="Singh A."/>
            <person name="Wilkins M.J."/>
            <person name="Karaoz U."/>
            <person name="Brodie E.L."/>
            <person name="Williams K.H."/>
            <person name="Hubbard S.S."/>
            <person name="Banfield J.F."/>
        </authorList>
    </citation>
    <scope>NUCLEOTIDE SEQUENCE [LARGE SCALE GENOMIC DNA]</scope>
</reference>
<feature type="transmembrane region" description="Helical" evidence="1">
    <location>
        <begin position="321"/>
        <end position="347"/>
    </location>
</feature>
<accession>A0A1G2NG63</accession>
<feature type="transmembrane region" description="Helical" evidence="1">
    <location>
        <begin position="353"/>
        <end position="374"/>
    </location>
</feature>
<protein>
    <submittedName>
        <fullName evidence="2">Uncharacterized protein</fullName>
    </submittedName>
</protein>
<feature type="transmembrane region" description="Helical" evidence="1">
    <location>
        <begin position="40"/>
        <end position="57"/>
    </location>
</feature>
<keyword evidence="1" id="KW-1133">Transmembrane helix</keyword>
<organism evidence="2 3">
    <name type="scientific">Candidatus Taylorbacteria bacterium RIFCSPLOWO2_01_FULL_45_15b</name>
    <dbReference type="NCBI Taxonomy" id="1802319"/>
    <lineage>
        <taxon>Bacteria</taxon>
        <taxon>Candidatus Tayloriibacteriota</taxon>
    </lineage>
</organism>
<dbReference type="Proteomes" id="UP000176221">
    <property type="component" value="Unassembled WGS sequence"/>
</dbReference>
<evidence type="ECO:0000313" key="2">
    <source>
        <dbReference type="EMBL" id="OHA35043.1"/>
    </source>
</evidence>
<dbReference type="Pfam" id="PF13687">
    <property type="entry name" value="DUF4153"/>
    <property type="match status" value="1"/>
</dbReference>
<dbReference type="STRING" id="1802319.A2928_04050"/>
<dbReference type="EMBL" id="MHRX01000001">
    <property type="protein sequence ID" value="OHA35043.1"/>
    <property type="molecule type" value="Genomic_DNA"/>
</dbReference>
<feature type="transmembrane region" description="Helical" evidence="1">
    <location>
        <begin position="15"/>
        <end position="33"/>
    </location>
</feature>
<sequence length="495" mass="56439">MNPIKNTSIATKREIVTSFILAIFVVTFMWGFWEKGPYALGVNFTLFLGALILFFVSKLRTNSTYSKSDLAWIIPLLLMALSPALYENPFFKPFIIPGFTAVLAFFFAYSWMDKKNEIDWNVFFLVKIIGRLLSFFVYLKMLLLSFLASVFYKSESRYGMLKRIVGGVVLLLIALLIIVPILSSADPLFAEKLKPIYDFVANILGTAFIGKVIACVALATIILTSLLAWGRPNAVAESKAGKPLDLLVTSIVLGGMFIVYLLFLWVQLDRLWVGALPFDFSETEELVKSGFWQLLFLTFINIAIFLTLYRRTPSAGQKLLGAFSIASILLLVSSAHRMILYVTYYGFSYEKFYASYSVLFCAVLFVWLVTRLFVAKKSNVVKFLAFQFLWMFALVSVFPVEEFILRSNMSLVKKEGSHIRLSEMSMLSSDVYNKIKEYEAKGLLNEKIEAYSVAGENVDTNNTTYDWSKWIGEREKELSDKEWYEYNLSVLNANR</sequence>
<comment type="caution">
    <text evidence="2">The sequence shown here is derived from an EMBL/GenBank/DDBJ whole genome shotgun (WGS) entry which is preliminary data.</text>
</comment>
<feature type="transmembrane region" description="Helical" evidence="1">
    <location>
        <begin position="290"/>
        <end position="309"/>
    </location>
</feature>
<keyword evidence="1" id="KW-0812">Transmembrane</keyword>
<feature type="transmembrane region" description="Helical" evidence="1">
    <location>
        <begin position="164"/>
        <end position="183"/>
    </location>
</feature>
<dbReference type="AlphaFoldDB" id="A0A1G2NG63"/>
<feature type="transmembrane region" description="Helical" evidence="1">
    <location>
        <begin position="246"/>
        <end position="268"/>
    </location>
</feature>
<evidence type="ECO:0000313" key="3">
    <source>
        <dbReference type="Proteomes" id="UP000176221"/>
    </source>
</evidence>
<feature type="transmembrane region" description="Helical" evidence="1">
    <location>
        <begin position="203"/>
        <end position="226"/>
    </location>
</feature>
<gene>
    <name evidence="2" type="ORF">A2928_04050</name>
</gene>
<name>A0A1G2NG63_9BACT</name>
<evidence type="ECO:0000256" key="1">
    <source>
        <dbReference type="SAM" id="Phobius"/>
    </source>
</evidence>
<feature type="transmembrane region" description="Helical" evidence="1">
    <location>
        <begin position="132"/>
        <end position="152"/>
    </location>
</feature>
<feature type="transmembrane region" description="Helical" evidence="1">
    <location>
        <begin position="93"/>
        <end position="112"/>
    </location>
</feature>